<organism evidence="2 3">
    <name type="scientific">Bacteroides fragilis str. 3988T(B)14</name>
    <dbReference type="NCBI Taxonomy" id="1339315"/>
    <lineage>
        <taxon>Bacteria</taxon>
        <taxon>Pseudomonadati</taxon>
        <taxon>Bacteroidota</taxon>
        <taxon>Bacteroidia</taxon>
        <taxon>Bacteroidales</taxon>
        <taxon>Bacteroidaceae</taxon>
        <taxon>Bacteroides</taxon>
    </lineage>
</organism>
<evidence type="ECO:0000313" key="3">
    <source>
        <dbReference type="Proteomes" id="UP000020529"/>
    </source>
</evidence>
<keyword evidence="1" id="KW-0472">Membrane</keyword>
<accession>A0A015SRU3</accession>
<gene>
    <name evidence="2" type="ORF">M124_1268</name>
</gene>
<dbReference type="EMBL" id="JGCY01000256">
    <property type="protein sequence ID" value="EXY74929.1"/>
    <property type="molecule type" value="Genomic_DNA"/>
</dbReference>
<protein>
    <submittedName>
        <fullName evidence="2">Uncharacterized protein</fullName>
    </submittedName>
</protein>
<name>A0A015SRU3_BACFG</name>
<reference evidence="2 3" key="1">
    <citation type="submission" date="2014-02" db="EMBL/GenBank/DDBJ databases">
        <authorList>
            <person name="Sears C."/>
            <person name="Carroll K."/>
            <person name="Sack B.R."/>
            <person name="Qadri F."/>
            <person name="Myers L.L."/>
            <person name="Chung G.-T."/>
            <person name="Escheverria P."/>
            <person name="Fraser C.M."/>
            <person name="Sadzewicz L."/>
            <person name="Shefchek K.A."/>
            <person name="Tallon L."/>
            <person name="Das S.P."/>
            <person name="Daugherty S."/>
            <person name="Mongodin E.F."/>
        </authorList>
    </citation>
    <scope>NUCLEOTIDE SEQUENCE [LARGE SCALE GENOMIC DNA]</scope>
    <source>
        <strain evidence="3">3988T(B)14</strain>
    </source>
</reference>
<evidence type="ECO:0000313" key="2">
    <source>
        <dbReference type="EMBL" id="EXY74929.1"/>
    </source>
</evidence>
<feature type="transmembrane region" description="Helical" evidence="1">
    <location>
        <begin position="6"/>
        <end position="26"/>
    </location>
</feature>
<feature type="non-terminal residue" evidence="2">
    <location>
        <position position="31"/>
    </location>
</feature>
<sequence length="31" mass="3524">MVKTAIFVPIVLLRTELLLVIISNSFKNTHL</sequence>
<evidence type="ECO:0000256" key="1">
    <source>
        <dbReference type="SAM" id="Phobius"/>
    </source>
</evidence>
<keyword evidence="1" id="KW-0812">Transmembrane</keyword>
<dbReference type="AlphaFoldDB" id="A0A015SRU3"/>
<keyword evidence="1" id="KW-1133">Transmembrane helix</keyword>
<proteinExistence type="predicted"/>
<comment type="caution">
    <text evidence="2">The sequence shown here is derived from an EMBL/GenBank/DDBJ whole genome shotgun (WGS) entry which is preliminary data.</text>
</comment>
<dbReference type="Proteomes" id="UP000020529">
    <property type="component" value="Unassembled WGS sequence"/>
</dbReference>